<dbReference type="OrthoDB" id="997988at2759"/>
<keyword evidence="1" id="KW-0695">RNA-directed DNA polymerase</keyword>
<dbReference type="EMBL" id="SMMG02000003">
    <property type="protein sequence ID" value="KAA3480186.1"/>
    <property type="molecule type" value="Genomic_DNA"/>
</dbReference>
<evidence type="ECO:0000313" key="2">
    <source>
        <dbReference type="Proteomes" id="UP000325315"/>
    </source>
</evidence>
<keyword evidence="1" id="KW-0548">Nucleotidyltransferase</keyword>
<reference evidence="2" key="1">
    <citation type="journal article" date="2019" name="Plant Biotechnol. J.">
        <title>Genome sequencing of the Australian wild diploid species Gossypium australe highlights disease resistance and delayed gland morphogenesis.</title>
        <authorList>
            <person name="Cai Y."/>
            <person name="Cai X."/>
            <person name="Wang Q."/>
            <person name="Wang P."/>
            <person name="Zhang Y."/>
            <person name="Cai C."/>
            <person name="Xu Y."/>
            <person name="Wang K."/>
            <person name="Zhou Z."/>
            <person name="Wang C."/>
            <person name="Geng S."/>
            <person name="Li B."/>
            <person name="Dong Q."/>
            <person name="Hou Y."/>
            <person name="Wang H."/>
            <person name="Ai P."/>
            <person name="Liu Z."/>
            <person name="Yi F."/>
            <person name="Sun M."/>
            <person name="An G."/>
            <person name="Cheng J."/>
            <person name="Zhang Y."/>
            <person name="Shi Q."/>
            <person name="Xie Y."/>
            <person name="Shi X."/>
            <person name="Chang Y."/>
            <person name="Huang F."/>
            <person name="Chen Y."/>
            <person name="Hong S."/>
            <person name="Mi L."/>
            <person name="Sun Q."/>
            <person name="Zhang L."/>
            <person name="Zhou B."/>
            <person name="Peng R."/>
            <person name="Zhang X."/>
            <person name="Liu F."/>
        </authorList>
    </citation>
    <scope>NUCLEOTIDE SEQUENCE [LARGE SCALE GENOMIC DNA]</scope>
    <source>
        <strain evidence="2">cv. PA1801</strain>
    </source>
</reference>
<dbReference type="Proteomes" id="UP000325315">
    <property type="component" value="Unassembled WGS sequence"/>
</dbReference>
<gene>
    <name evidence="1" type="ORF">EPI10_020636</name>
</gene>
<sequence>MSLQNIRRLGKPRVVHNLRNKLREVRPQILFLMETKISARRMEGVRRKCGFHHGIDVGAKGSKSRLSLGWRQDDVGGRTRVEKNMKAFHYALLDCDLGFIGRWFTWKRGRFVATNTQERLDRRLQTRRCGVSFQSFLLLI</sequence>
<accession>A0A5B6WFU9</accession>
<evidence type="ECO:0000313" key="1">
    <source>
        <dbReference type="EMBL" id="KAA3480186.1"/>
    </source>
</evidence>
<name>A0A5B6WFU9_9ROSI</name>
<comment type="caution">
    <text evidence="1">The sequence shown here is derived from an EMBL/GenBank/DDBJ whole genome shotgun (WGS) entry which is preliminary data.</text>
</comment>
<organism evidence="1 2">
    <name type="scientific">Gossypium australe</name>
    <dbReference type="NCBI Taxonomy" id="47621"/>
    <lineage>
        <taxon>Eukaryota</taxon>
        <taxon>Viridiplantae</taxon>
        <taxon>Streptophyta</taxon>
        <taxon>Embryophyta</taxon>
        <taxon>Tracheophyta</taxon>
        <taxon>Spermatophyta</taxon>
        <taxon>Magnoliopsida</taxon>
        <taxon>eudicotyledons</taxon>
        <taxon>Gunneridae</taxon>
        <taxon>Pentapetalae</taxon>
        <taxon>rosids</taxon>
        <taxon>malvids</taxon>
        <taxon>Malvales</taxon>
        <taxon>Malvaceae</taxon>
        <taxon>Malvoideae</taxon>
        <taxon>Gossypium</taxon>
    </lineage>
</organism>
<dbReference type="AlphaFoldDB" id="A0A5B6WFU9"/>
<dbReference type="GO" id="GO:0003964">
    <property type="term" value="F:RNA-directed DNA polymerase activity"/>
    <property type="evidence" value="ECO:0007669"/>
    <property type="project" value="UniProtKB-KW"/>
</dbReference>
<protein>
    <submittedName>
        <fullName evidence="1">Reverse transcriptase</fullName>
    </submittedName>
</protein>
<proteinExistence type="predicted"/>
<keyword evidence="2" id="KW-1185">Reference proteome</keyword>
<keyword evidence="1" id="KW-0808">Transferase</keyword>